<gene>
    <name evidence="5" type="ORF">GCM10022210_46300</name>
</gene>
<comment type="caution">
    <text evidence="5">The sequence shown here is derived from an EMBL/GenBank/DDBJ whole genome shotgun (WGS) entry which is preliminary data.</text>
</comment>
<keyword evidence="6" id="KW-1185">Reference proteome</keyword>
<organism evidence="5 6">
    <name type="scientific">Mucilaginibacter dorajii</name>
    <dbReference type="NCBI Taxonomy" id="692994"/>
    <lineage>
        <taxon>Bacteria</taxon>
        <taxon>Pseudomonadati</taxon>
        <taxon>Bacteroidota</taxon>
        <taxon>Sphingobacteriia</taxon>
        <taxon>Sphingobacteriales</taxon>
        <taxon>Sphingobacteriaceae</taxon>
        <taxon>Mucilaginibacter</taxon>
    </lineage>
</organism>
<feature type="signal peptide" evidence="2">
    <location>
        <begin position="1"/>
        <end position="21"/>
    </location>
</feature>
<dbReference type="InterPro" id="IPR007863">
    <property type="entry name" value="Peptidase_M16_C"/>
</dbReference>
<feature type="domain" description="Peptidase M16 C-terminal" evidence="4">
    <location>
        <begin position="199"/>
        <end position="379"/>
    </location>
</feature>
<sequence>MNKKLCLFIFFSALLPTLLLGQAKLPAKLPANIFLRKLPNGLDVLVVEDNSVPLATIMITCKNGSYTETPKFNGLSHLYEHMFFKANKDYKNQEDFLDKVSELGMQFNGSTTYENVNYYFTLPKFNLNQGLDFMNSAIRYPSFDAKEMAKENVVVDGEFQQQESSPTFALSNAMDHHMWGDLYSRKNAIGDHDVIRNATPDLMDSIKNKYYYPNNALLTVAGDVQHEDVFKKVEAIYGSWKPSGFDPFKKWPIPEFKPLLKNDYFVVESSLSNVPFIMIDWQGPDTRTDIPSTYAADVFSYILNQNSSTLKKALVQSGLALDVNISYLTLSHVGPITLFVVPNPNKIKECMAEVKHQLEIMDRDDYVTDEQIATSKQKLGILKIQEEEVASDFVQVLSFWWSSASLDYFTSYNAKLNKMTRADLQSYVRKYIKNKPYCAGMLINPDLATQVSAKSFFTASN</sequence>
<evidence type="ECO:0000259" key="3">
    <source>
        <dbReference type="Pfam" id="PF00675"/>
    </source>
</evidence>
<evidence type="ECO:0000259" key="4">
    <source>
        <dbReference type="Pfam" id="PF05193"/>
    </source>
</evidence>
<dbReference type="PANTHER" id="PTHR11851">
    <property type="entry name" value="METALLOPROTEASE"/>
    <property type="match status" value="1"/>
</dbReference>
<dbReference type="Proteomes" id="UP001500742">
    <property type="component" value="Unassembled WGS sequence"/>
</dbReference>
<dbReference type="InterPro" id="IPR011765">
    <property type="entry name" value="Pept_M16_N"/>
</dbReference>
<dbReference type="Pfam" id="PF05193">
    <property type="entry name" value="Peptidase_M16_C"/>
    <property type="match status" value="1"/>
</dbReference>
<accession>A0ABP7QUD0</accession>
<reference evidence="6" key="1">
    <citation type="journal article" date="2019" name="Int. J. Syst. Evol. Microbiol.">
        <title>The Global Catalogue of Microorganisms (GCM) 10K type strain sequencing project: providing services to taxonomists for standard genome sequencing and annotation.</title>
        <authorList>
            <consortium name="The Broad Institute Genomics Platform"/>
            <consortium name="The Broad Institute Genome Sequencing Center for Infectious Disease"/>
            <person name="Wu L."/>
            <person name="Ma J."/>
        </authorList>
    </citation>
    <scope>NUCLEOTIDE SEQUENCE [LARGE SCALE GENOMIC DNA]</scope>
    <source>
        <strain evidence="6">JCM 16601</strain>
    </source>
</reference>
<evidence type="ECO:0000256" key="2">
    <source>
        <dbReference type="SAM" id="SignalP"/>
    </source>
</evidence>
<evidence type="ECO:0000313" key="6">
    <source>
        <dbReference type="Proteomes" id="UP001500742"/>
    </source>
</evidence>
<dbReference type="PANTHER" id="PTHR11851:SF49">
    <property type="entry name" value="MITOCHONDRIAL-PROCESSING PEPTIDASE SUBUNIT ALPHA"/>
    <property type="match status" value="1"/>
</dbReference>
<dbReference type="EMBL" id="BAAAZC010000030">
    <property type="protein sequence ID" value="GAA3988209.1"/>
    <property type="molecule type" value="Genomic_DNA"/>
</dbReference>
<keyword evidence="2" id="KW-0732">Signal</keyword>
<proteinExistence type="inferred from homology"/>
<dbReference type="Pfam" id="PF00675">
    <property type="entry name" value="Peptidase_M16"/>
    <property type="match status" value="1"/>
</dbReference>
<comment type="similarity">
    <text evidence="1">Belongs to the peptidase M16 family.</text>
</comment>
<protein>
    <submittedName>
        <fullName evidence="5">Pitrilysin family protein</fullName>
    </submittedName>
</protein>
<evidence type="ECO:0000313" key="5">
    <source>
        <dbReference type="EMBL" id="GAA3988209.1"/>
    </source>
</evidence>
<feature type="domain" description="Peptidase M16 N-terminal" evidence="3">
    <location>
        <begin position="45"/>
        <end position="174"/>
    </location>
</feature>
<dbReference type="Gene3D" id="3.30.830.10">
    <property type="entry name" value="Metalloenzyme, LuxS/M16 peptidase-like"/>
    <property type="match status" value="2"/>
</dbReference>
<name>A0ABP7QUD0_9SPHI</name>
<feature type="chain" id="PRO_5046812274" evidence="2">
    <location>
        <begin position="22"/>
        <end position="461"/>
    </location>
</feature>
<evidence type="ECO:0000256" key="1">
    <source>
        <dbReference type="ARBA" id="ARBA00007261"/>
    </source>
</evidence>
<dbReference type="RefSeq" id="WP_259093148.1">
    <property type="nucleotide sequence ID" value="NZ_BAAAZC010000030.1"/>
</dbReference>
<dbReference type="InterPro" id="IPR050361">
    <property type="entry name" value="MPP/UQCRC_Complex"/>
</dbReference>
<dbReference type="SUPFAM" id="SSF63411">
    <property type="entry name" value="LuxS/MPP-like metallohydrolase"/>
    <property type="match status" value="2"/>
</dbReference>
<dbReference type="InterPro" id="IPR011249">
    <property type="entry name" value="Metalloenz_LuxS/M16"/>
</dbReference>